<organism evidence="1">
    <name type="scientific">Anguilla anguilla</name>
    <name type="common">European freshwater eel</name>
    <name type="synonym">Muraena anguilla</name>
    <dbReference type="NCBI Taxonomy" id="7936"/>
    <lineage>
        <taxon>Eukaryota</taxon>
        <taxon>Metazoa</taxon>
        <taxon>Chordata</taxon>
        <taxon>Craniata</taxon>
        <taxon>Vertebrata</taxon>
        <taxon>Euteleostomi</taxon>
        <taxon>Actinopterygii</taxon>
        <taxon>Neopterygii</taxon>
        <taxon>Teleostei</taxon>
        <taxon>Anguilliformes</taxon>
        <taxon>Anguillidae</taxon>
        <taxon>Anguilla</taxon>
    </lineage>
</organism>
<reference evidence="1" key="2">
    <citation type="journal article" date="2015" name="Fish Shellfish Immunol.">
        <title>Early steps in the European eel (Anguilla anguilla)-Vibrio vulnificus interaction in the gills: Role of the RtxA13 toxin.</title>
        <authorList>
            <person name="Callol A."/>
            <person name="Pajuelo D."/>
            <person name="Ebbesson L."/>
            <person name="Teles M."/>
            <person name="MacKenzie S."/>
            <person name="Amaro C."/>
        </authorList>
    </citation>
    <scope>NUCLEOTIDE SEQUENCE</scope>
</reference>
<accession>A0A0E9XAY6</accession>
<sequence>MVLQTVPSPGVAPSMASTRVGRTSTLLYCSRTKTTGCTWPLGLMMVALPKMYHPLFMSVYAH</sequence>
<dbReference type="EMBL" id="GBXM01008956">
    <property type="protein sequence ID" value="JAH99621.1"/>
    <property type="molecule type" value="Transcribed_RNA"/>
</dbReference>
<evidence type="ECO:0000313" key="1">
    <source>
        <dbReference type="EMBL" id="JAH99621.1"/>
    </source>
</evidence>
<reference evidence="1" key="1">
    <citation type="submission" date="2014-11" db="EMBL/GenBank/DDBJ databases">
        <authorList>
            <person name="Amaro Gonzalez C."/>
        </authorList>
    </citation>
    <scope>NUCLEOTIDE SEQUENCE</scope>
</reference>
<protein>
    <submittedName>
        <fullName evidence="1">Uncharacterized protein</fullName>
    </submittedName>
</protein>
<proteinExistence type="predicted"/>
<name>A0A0E9XAY6_ANGAN</name>
<dbReference type="AlphaFoldDB" id="A0A0E9XAY6"/>